<dbReference type="PANTHER" id="PTHR43479">
    <property type="entry name" value="ACREF/ENVCD OPERON REPRESSOR-RELATED"/>
    <property type="match status" value="1"/>
</dbReference>
<dbReference type="Proteomes" id="UP001343724">
    <property type="component" value="Unassembled WGS sequence"/>
</dbReference>
<dbReference type="RefSeq" id="WP_326438322.1">
    <property type="nucleotide sequence ID" value="NZ_JAYMFH010000001.1"/>
</dbReference>
<dbReference type="Gene3D" id="1.10.357.10">
    <property type="entry name" value="Tetracycline Repressor, domain 2"/>
    <property type="match status" value="1"/>
</dbReference>
<sequence length="191" mass="22247">MDSKKIIADAFRELARSTPIDKISVAAISREAGLSRQVFYSYFIDKFDLSIRIYEVEFAPIAQKHRDGVMTWNESGIEHLNIYARDPDYYRNVLSSFDPAGLRSHLTKRMRDEFKYKCERRGAVFDNEEMDYALRAVVGTINELTYAWINRGCPEPPEELVRRFDLCRPFILAPYLEDTDSTTAQDIARDR</sequence>
<evidence type="ECO:0000256" key="2">
    <source>
        <dbReference type="PROSITE-ProRule" id="PRU00335"/>
    </source>
</evidence>
<dbReference type="InterPro" id="IPR009057">
    <property type="entry name" value="Homeodomain-like_sf"/>
</dbReference>
<dbReference type="InterPro" id="IPR050624">
    <property type="entry name" value="HTH-type_Tx_Regulator"/>
</dbReference>
<evidence type="ECO:0000313" key="4">
    <source>
        <dbReference type="EMBL" id="MEC4293825.1"/>
    </source>
</evidence>
<dbReference type="InterPro" id="IPR001647">
    <property type="entry name" value="HTH_TetR"/>
</dbReference>
<dbReference type="SUPFAM" id="SSF46689">
    <property type="entry name" value="Homeodomain-like"/>
    <property type="match status" value="1"/>
</dbReference>
<protein>
    <submittedName>
        <fullName evidence="4">TetR/AcrR family transcriptional regulator</fullName>
    </submittedName>
</protein>
<evidence type="ECO:0000256" key="1">
    <source>
        <dbReference type="ARBA" id="ARBA00023125"/>
    </source>
</evidence>
<proteinExistence type="predicted"/>
<dbReference type="Pfam" id="PF14278">
    <property type="entry name" value="TetR_C_8"/>
    <property type="match status" value="1"/>
</dbReference>
<feature type="domain" description="HTH tetR-type" evidence="3">
    <location>
        <begin position="1"/>
        <end position="61"/>
    </location>
</feature>
<keyword evidence="5" id="KW-1185">Reference proteome</keyword>
<dbReference type="PANTHER" id="PTHR43479:SF7">
    <property type="entry name" value="TETR-FAMILY TRANSCRIPTIONAL REGULATOR"/>
    <property type="match status" value="1"/>
</dbReference>
<feature type="DNA-binding region" description="H-T-H motif" evidence="2">
    <location>
        <begin position="24"/>
        <end position="43"/>
    </location>
</feature>
<reference evidence="4 5" key="1">
    <citation type="submission" date="2024-01" db="EMBL/GenBank/DDBJ databases">
        <title>novel species in genus Adlercreutzia.</title>
        <authorList>
            <person name="Liu X."/>
        </authorList>
    </citation>
    <scope>NUCLEOTIDE SEQUENCE [LARGE SCALE GENOMIC DNA]</scope>
    <source>
        <strain evidence="4 5">R22</strain>
    </source>
</reference>
<dbReference type="EMBL" id="JAYMFH010000001">
    <property type="protein sequence ID" value="MEC4293825.1"/>
    <property type="molecule type" value="Genomic_DNA"/>
</dbReference>
<dbReference type="Pfam" id="PF00440">
    <property type="entry name" value="TetR_N"/>
    <property type="match status" value="1"/>
</dbReference>
<comment type="caution">
    <text evidence="4">The sequence shown here is derived from an EMBL/GenBank/DDBJ whole genome shotgun (WGS) entry which is preliminary data.</text>
</comment>
<organism evidence="4 5">
    <name type="scientific">Adlercreutzia shanghongiae</name>
    <dbReference type="NCBI Taxonomy" id="3111773"/>
    <lineage>
        <taxon>Bacteria</taxon>
        <taxon>Bacillati</taxon>
        <taxon>Actinomycetota</taxon>
        <taxon>Coriobacteriia</taxon>
        <taxon>Eggerthellales</taxon>
        <taxon>Eggerthellaceae</taxon>
        <taxon>Adlercreutzia</taxon>
    </lineage>
</organism>
<name>A0ABU6IVW1_9ACTN</name>
<keyword evidence="1 2" id="KW-0238">DNA-binding</keyword>
<dbReference type="PROSITE" id="PS50977">
    <property type="entry name" value="HTH_TETR_2"/>
    <property type="match status" value="1"/>
</dbReference>
<evidence type="ECO:0000313" key="5">
    <source>
        <dbReference type="Proteomes" id="UP001343724"/>
    </source>
</evidence>
<accession>A0ABU6IVW1</accession>
<dbReference type="InterPro" id="IPR039532">
    <property type="entry name" value="TetR_C_Firmicutes"/>
</dbReference>
<gene>
    <name evidence="4" type="ORF">VJ920_00700</name>
</gene>
<evidence type="ECO:0000259" key="3">
    <source>
        <dbReference type="PROSITE" id="PS50977"/>
    </source>
</evidence>